<name>A0A819ULQ1_9BILA</name>
<protein>
    <submittedName>
        <fullName evidence="1">Uncharacterized protein</fullName>
    </submittedName>
</protein>
<accession>A0A819ULQ1</accession>
<dbReference type="EMBL" id="CAJOBD010007263">
    <property type="protein sequence ID" value="CAF4082281.1"/>
    <property type="molecule type" value="Genomic_DNA"/>
</dbReference>
<proteinExistence type="predicted"/>
<comment type="caution">
    <text evidence="1">The sequence shown here is derived from an EMBL/GenBank/DDBJ whole genome shotgun (WGS) entry which is preliminary data.</text>
</comment>
<evidence type="ECO:0000313" key="1">
    <source>
        <dbReference type="EMBL" id="CAF4082281.1"/>
    </source>
</evidence>
<reference evidence="1" key="1">
    <citation type="submission" date="2021-02" db="EMBL/GenBank/DDBJ databases">
        <authorList>
            <person name="Nowell W R."/>
        </authorList>
    </citation>
    <scope>NUCLEOTIDE SEQUENCE</scope>
</reference>
<gene>
    <name evidence="1" type="ORF">JBS370_LOCUS30774</name>
</gene>
<dbReference type="AlphaFoldDB" id="A0A819ULQ1"/>
<evidence type="ECO:0000313" key="2">
    <source>
        <dbReference type="Proteomes" id="UP000663836"/>
    </source>
</evidence>
<sequence length="102" mass="12116">MNFTSISVLQAYERARQARIHAYFMPRKEKVFKTTEMKSLNNNNLHHCCLIMQIMSRSICKELLCEQDESSHEKQHYDTLSAMNYFRGDVENELRRNVQNNG</sequence>
<dbReference type="Proteomes" id="UP000663836">
    <property type="component" value="Unassembled WGS sequence"/>
</dbReference>
<organism evidence="1 2">
    <name type="scientific">Rotaria sordida</name>
    <dbReference type="NCBI Taxonomy" id="392033"/>
    <lineage>
        <taxon>Eukaryota</taxon>
        <taxon>Metazoa</taxon>
        <taxon>Spiralia</taxon>
        <taxon>Gnathifera</taxon>
        <taxon>Rotifera</taxon>
        <taxon>Eurotatoria</taxon>
        <taxon>Bdelloidea</taxon>
        <taxon>Philodinida</taxon>
        <taxon>Philodinidae</taxon>
        <taxon>Rotaria</taxon>
    </lineage>
</organism>